<dbReference type="GO" id="GO:0005634">
    <property type="term" value="C:nucleus"/>
    <property type="evidence" value="ECO:0007669"/>
    <property type="project" value="UniProtKB-SubCell"/>
</dbReference>
<evidence type="ECO:0000256" key="11">
    <source>
        <dbReference type="ARBA" id="ARBA00023242"/>
    </source>
</evidence>
<comment type="similarity">
    <text evidence="3">Belongs to the Elbow/Noc family.</text>
</comment>
<keyword evidence="11" id="KW-0539">Nucleus</keyword>
<feature type="compositionally biased region" description="Polar residues" evidence="13">
    <location>
        <begin position="239"/>
        <end position="255"/>
    </location>
</feature>
<evidence type="ECO:0000256" key="10">
    <source>
        <dbReference type="ARBA" id="ARBA00023163"/>
    </source>
</evidence>
<feature type="domain" description="C2H2-type" evidence="14">
    <location>
        <begin position="435"/>
        <end position="464"/>
    </location>
</feature>
<feature type="compositionally biased region" description="Polar residues" evidence="13">
    <location>
        <begin position="197"/>
        <end position="206"/>
    </location>
</feature>
<dbReference type="InterPro" id="IPR051520">
    <property type="entry name" value="Elbow/Noc_ZnFinger"/>
</dbReference>
<reference evidence="15" key="1">
    <citation type="submission" date="2016-05" db="EMBL/GenBank/DDBJ databases">
        <authorList>
            <person name="Lavstsen T."/>
            <person name="Jespersen J.S."/>
        </authorList>
    </citation>
    <scope>NUCLEOTIDE SEQUENCE</scope>
    <source>
        <tissue evidence="15">Brain</tissue>
    </source>
</reference>
<dbReference type="PROSITE" id="PS50157">
    <property type="entry name" value="ZINC_FINGER_C2H2_2"/>
    <property type="match status" value="1"/>
</dbReference>
<evidence type="ECO:0000313" key="15">
    <source>
        <dbReference type="EMBL" id="SBP44350.1"/>
    </source>
</evidence>
<evidence type="ECO:0000256" key="1">
    <source>
        <dbReference type="ARBA" id="ARBA00004123"/>
    </source>
</evidence>
<keyword evidence="8" id="KW-0862">Zinc</keyword>
<dbReference type="GO" id="GO:0005737">
    <property type="term" value="C:cytoplasm"/>
    <property type="evidence" value="ECO:0007669"/>
    <property type="project" value="UniProtKB-SubCell"/>
</dbReference>
<evidence type="ECO:0000256" key="12">
    <source>
        <dbReference type="PROSITE-ProRule" id="PRU00042"/>
    </source>
</evidence>
<dbReference type="InterPro" id="IPR013087">
    <property type="entry name" value="Znf_C2H2_type"/>
</dbReference>
<feature type="compositionally biased region" description="Low complexity" evidence="13">
    <location>
        <begin position="219"/>
        <end position="234"/>
    </location>
</feature>
<feature type="compositionally biased region" description="Low complexity" evidence="13">
    <location>
        <begin position="256"/>
        <end position="269"/>
    </location>
</feature>
<feature type="region of interest" description="Disordered" evidence="13">
    <location>
        <begin position="331"/>
        <end position="353"/>
    </location>
</feature>
<feature type="compositionally biased region" description="Basic and acidic residues" evidence="13">
    <location>
        <begin position="130"/>
        <end position="142"/>
    </location>
</feature>
<dbReference type="GO" id="GO:0045892">
    <property type="term" value="P:negative regulation of DNA-templated transcription"/>
    <property type="evidence" value="ECO:0007669"/>
    <property type="project" value="TreeGrafter"/>
</dbReference>
<keyword evidence="5" id="KW-0678">Repressor</keyword>
<accession>A0A1A7ZQT0</accession>
<dbReference type="PANTHER" id="PTHR12522">
    <property type="entry name" value="ZINC-FINGER PROTEIN NOLZ1-RELATED"/>
    <property type="match status" value="1"/>
</dbReference>
<evidence type="ECO:0000256" key="4">
    <source>
        <dbReference type="ARBA" id="ARBA00022490"/>
    </source>
</evidence>
<feature type="compositionally biased region" description="Polar residues" evidence="13">
    <location>
        <begin position="173"/>
        <end position="189"/>
    </location>
</feature>
<evidence type="ECO:0000256" key="13">
    <source>
        <dbReference type="SAM" id="MobiDB-lite"/>
    </source>
</evidence>
<proteinExistence type="inferred from homology"/>
<feature type="region of interest" description="Disordered" evidence="13">
    <location>
        <begin position="95"/>
        <end position="299"/>
    </location>
</feature>
<dbReference type="GO" id="GO:0008270">
    <property type="term" value="F:zinc ion binding"/>
    <property type="evidence" value="ECO:0007669"/>
    <property type="project" value="UniProtKB-KW"/>
</dbReference>
<evidence type="ECO:0000256" key="8">
    <source>
        <dbReference type="ARBA" id="ARBA00022833"/>
    </source>
</evidence>
<evidence type="ECO:0000259" key="14">
    <source>
        <dbReference type="PROSITE" id="PS50157"/>
    </source>
</evidence>
<keyword evidence="6" id="KW-0479">Metal-binding</keyword>
<dbReference type="GO" id="GO:0048596">
    <property type="term" value="P:embryonic camera-type eye morphogenesis"/>
    <property type="evidence" value="ECO:0007669"/>
    <property type="project" value="UniProtKB-ARBA"/>
</dbReference>
<dbReference type="GO" id="GO:0030902">
    <property type="term" value="P:hindbrain development"/>
    <property type="evidence" value="ECO:0007669"/>
    <property type="project" value="UniProtKB-ARBA"/>
</dbReference>
<feature type="compositionally biased region" description="Low complexity" evidence="13">
    <location>
        <begin position="104"/>
        <end position="113"/>
    </location>
</feature>
<evidence type="ECO:0000256" key="5">
    <source>
        <dbReference type="ARBA" id="ARBA00022491"/>
    </source>
</evidence>
<evidence type="ECO:0000256" key="7">
    <source>
        <dbReference type="ARBA" id="ARBA00022771"/>
    </source>
</evidence>
<keyword evidence="10" id="KW-0804">Transcription</keyword>
<dbReference type="InterPro" id="IPR022129">
    <property type="entry name" value="Tscrpt_rep_NocA-like"/>
</dbReference>
<dbReference type="PANTHER" id="PTHR12522:SF2">
    <property type="entry name" value="ZINC FINGER PROTEIN 703"/>
    <property type="match status" value="1"/>
</dbReference>
<evidence type="ECO:0000256" key="2">
    <source>
        <dbReference type="ARBA" id="ARBA00004496"/>
    </source>
</evidence>
<name>A0A1A7ZQT0_NOTFU</name>
<keyword evidence="9" id="KW-0805">Transcription regulation</keyword>
<gene>
    <name evidence="15" type="primary">ZNF703</name>
</gene>
<sequence>MKYFPSGSDRVCKRIQLGESTDSENSLHGASASLLTPSDPLRQAKRLPIRVVKMLTAHTGHLLHPEYLQPLTSAPVSIELDAKKSPLALLAQTCSQIGKPDPPSSSKLGSSCSHGDKEPSSRSTTSSLKLGEHRPSTEDKSSFKPYNKGSGDCRRDGVTSSSSSSEKVGFRVPSSNAVNANGTSNSGQQPYAPHVASPSSRGNSTPPGHAQQQHHKQNQSPGGPPTSSQSQTPTDDLNKASSESPHHANSSHVRASTNCSNSSSDSGSNPDGGKPEATPPNLGPGHITPISPYKTSQPLFPLPSSNMGYHGSVMGGYAGYPSQFVPGLDPSKSSLSMSGMGGKHPSSSPLTGASPPSFMQGLCRDPYCLSYPGVSHLGGNNCNSCIHDPSPALKSSFPLVYPSHPLHSLSSSVSPSLSHPLYTYGFMIPNDPLPHACNWVSAAGPCDKRFTTSDELLAHLRTHTALPVGMDSPYYPPYALYSQRLGSSIGYQ</sequence>
<organism evidence="15">
    <name type="scientific">Nothobranchius furzeri</name>
    <name type="common">Turquoise killifish</name>
    <dbReference type="NCBI Taxonomy" id="105023"/>
    <lineage>
        <taxon>Eukaryota</taxon>
        <taxon>Metazoa</taxon>
        <taxon>Chordata</taxon>
        <taxon>Craniata</taxon>
        <taxon>Vertebrata</taxon>
        <taxon>Euteleostomi</taxon>
        <taxon>Actinopterygii</taxon>
        <taxon>Neopterygii</taxon>
        <taxon>Teleostei</taxon>
        <taxon>Neoteleostei</taxon>
        <taxon>Acanthomorphata</taxon>
        <taxon>Ovalentaria</taxon>
        <taxon>Atherinomorphae</taxon>
        <taxon>Cyprinodontiformes</taxon>
        <taxon>Nothobranchiidae</taxon>
        <taxon>Nothobranchius</taxon>
    </lineage>
</organism>
<evidence type="ECO:0000256" key="9">
    <source>
        <dbReference type="ARBA" id="ARBA00023015"/>
    </source>
</evidence>
<dbReference type="AlphaFoldDB" id="A0A1A7ZQT0"/>
<dbReference type="Gene3D" id="3.30.160.60">
    <property type="entry name" value="Classic Zinc Finger"/>
    <property type="match status" value="1"/>
</dbReference>
<evidence type="ECO:0000256" key="6">
    <source>
        <dbReference type="ARBA" id="ARBA00022723"/>
    </source>
</evidence>
<protein>
    <submittedName>
        <fullName evidence="15">Zinc finger protein 703</fullName>
    </submittedName>
</protein>
<keyword evidence="4" id="KW-0963">Cytoplasm</keyword>
<keyword evidence="7 12" id="KW-0863">Zinc-finger</keyword>
<dbReference type="Pfam" id="PF12402">
    <property type="entry name" value="nlz1"/>
    <property type="match status" value="1"/>
</dbReference>
<dbReference type="EMBL" id="HADY01005865">
    <property type="protein sequence ID" value="SBP44350.1"/>
    <property type="molecule type" value="Transcribed_RNA"/>
</dbReference>
<reference evidence="15" key="2">
    <citation type="submission" date="2016-06" db="EMBL/GenBank/DDBJ databases">
        <title>The genome of a short-lived fish provides insights into sex chromosome evolution and the genetic control of aging.</title>
        <authorList>
            <person name="Reichwald K."/>
            <person name="Felder M."/>
            <person name="Petzold A."/>
            <person name="Koch P."/>
            <person name="Groth M."/>
            <person name="Platzer M."/>
        </authorList>
    </citation>
    <scope>NUCLEOTIDE SEQUENCE</scope>
    <source>
        <tissue evidence="15">Brain</tissue>
    </source>
</reference>
<dbReference type="FunFam" id="3.30.160.60:FF:000129">
    <property type="entry name" value="Zinc finger protein 503"/>
    <property type="match status" value="1"/>
</dbReference>
<evidence type="ECO:0000256" key="3">
    <source>
        <dbReference type="ARBA" id="ARBA00010144"/>
    </source>
</evidence>
<comment type="subcellular location">
    <subcellularLocation>
        <location evidence="2">Cytoplasm</location>
    </subcellularLocation>
    <subcellularLocation>
        <location evidence="1">Nucleus</location>
    </subcellularLocation>
</comment>